<dbReference type="AlphaFoldDB" id="A0A937VYE1"/>
<dbReference type="PANTHER" id="PTHR43394:SF1">
    <property type="entry name" value="ATP-BINDING CASSETTE SUB-FAMILY B MEMBER 10, MITOCHONDRIAL"/>
    <property type="match status" value="1"/>
</dbReference>
<feature type="transmembrane region" description="Helical" evidence="8">
    <location>
        <begin position="241"/>
        <end position="261"/>
    </location>
</feature>
<feature type="transmembrane region" description="Helical" evidence="8">
    <location>
        <begin position="129"/>
        <end position="153"/>
    </location>
</feature>
<dbReference type="Gene3D" id="3.40.50.300">
    <property type="entry name" value="P-loop containing nucleotide triphosphate hydrolases"/>
    <property type="match status" value="1"/>
</dbReference>
<dbReference type="InterPro" id="IPR003593">
    <property type="entry name" value="AAA+_ATPase"/>
</dbReference>
<keyword evidence="5 11" id="KW-0067">ATP-binding</keyword>
<accession>A0A937VYE1</accession>
<feature type="domain" description="ABC transporter" evidence="9">
    <location>
        <begin position="336"/>
        <end position="570"/>
    </location>
</feature>
<dbReference type="InterPro" id="IPR003439">
    <property type="entry name" value="ABC_transporter-like_ATP-bd"/>
</dbReference>
<dbReference type="EMBL" id="VGLS01000142">
    <property type="protein sequence ID" value="MBM3223429.1"/>
    <property type="molecule type" value="Genomic_DNA"/>
</dbReference>
<comment type="caution">
    <text evidence="11">The sequence shown here is derived from an EMBL/GenBank/DDBJ whole genome shotgun (WGS) entry which is preliminary data.</text>
</comment>
<gene>
    <name evidence="11" type="ORF">FJZ47_06480</name>
</gene>
<dbReference type="SMART" id="SM00382">
    <property type="entry name" value="AAA"/>
    <property type="match status" value="1"/>
</dbReference>
<evidence type="ECO:0000256" key="5">
    <source>
        <dbReference type="ARBA" id="ARBA00022840"/>
    </source>
</evidence>
<keyword evidence="2" id="KW-0813">Transport</keyword>
<dbReference type="GO" id="GO:0015421">
    <property type="term" value="F:ABC-type oligopeptide transporter activity"/>
    <property type="evidence" value="ECO:0007669"/>
    <property type="project" value="TreeGrafter"/>
</dbReference>
<dbReference type="Pfam" id="PF00005">
    <property type="entry name" value="ABC_tran"/>
    <property type="match status" value="1"/>
</dbReference>
<dbReference type="PROSITE" id="PS50929">
    <property type="entry name" value="ABC_TM1F"/>
    <property type="match status" value="1"/>
</dbReference>
<dbReference type="PANTHER" id="PTHR43394">
    <property type="entry name" value="ATP-DEPENDENT PERMEASE MDL1, MITOCHONDRIAL"/>
    <property type="match status" value="1"/>
</dbReference>
<dbReference type="PROSITE" id="PS50893">
    <property type="entry name" value="ABC_TRANSPORTER_2"/>
    <property type="match status" value="1"/>
</dbReference>
<feature type="domain" description="ABC transmembrane type-1" evidence="10">
    <location>
        <begin position="20"/>
        <end position="302"/>
    </location>
</feature>
<evidence type="ECO:0000259" key="10">
    <source>
        <dbReference type="PROSITE" id="PS50929"/>
    </source>
</evidence>
<dbReference type="SUPFAM" id="SSF90123">
    <property type="entry name" value="ABC transporter transmembrane region"/>
    <property type="match status" value="1"/>
</dbReference>
<evidence type="ECO:0000256" key="7">
    <source>
        <dbReference type="ARBA" id="ARBA00023136"/>
    </source>
</evidence>
<dbReference type="GO" id="GO:0016887">
    <property type="term" value="F:ATP hydrolysis activity"/>
    <property type="evidence" value="ECO:0007669"/>
    <property type="project" value="InterPro"/>
</dbReference>
<dbReference type="Pfam" id="PF00664">
    <property type="entry name" value="ABC_membrane"/>
    <property type="match status" value="1"/>
</dbReference>
<dbReference type="PROSITE" id="PS00211">
    <property type="entry name" value="ABC_TRANSPORTER_1"/>
    <property type="match status" value="1"/>
</dbReference>
<evidence type="ECO:0000313" key="12">
    <source>
        <dbReference type="Proteomes" id="UP000712673"/>
    </source>
</evidence>
<evidence type="ECO:0000256" key="8">
    <source>
        <dbReference type="SAM" id="Phobius"/>
    </source>
</evidence>
<evidence type="ECO:0000313" key="11">
    <source>
        <dbReference type="EMBL" id="MBM3223429.1"/>
    </source>
</evidence>
<dbReference type="InterPro" id="IPR011527">
    <property type="entry name" value="ABC1_TM_dom"/>
</dbReference>
<evidence type="ECO:0000256" key="3">
    <source>
        <dbReference type="ARBA" id="ARBA00022692"/>
    </source>
</evidence>
<dbReference type="SUPFAM" id="SSF52540">
    <property type="entry name" value="P-loop containing nucleoside triphosphate hydrolases"/>
    <property type="match status" value="1"/>
</dbReference>
<dbReference type="GO" id="GO:0005524">
    <property type="term" value="F:ATP binding"/>
    <property type="evidence" value="ECO:0007669"/>
    <property type="project" value="UniProtKB-KW"/>
</dbReference>
<dbReference type="InterPro" id="IPR039421">
    <property type="entry name" value="Type_1_exporter"/>
</dbReference>
<evidence type="ECO:0000256" key="2">
    <source>
        <dbReference type="ARBA" id="ARBA00022448"/>
    </source>
</evidence>
<organism evidence="11 12">
    <name type="scientific">Tectimicrobiota bacterium</name>
    <dbReference type="NCBI Taxonomy" id="2528274"/>
    <lineage>
        <taxon>Bacteria</taxon>
        <taxon>Pseudomonadati</taxon>
        <taxon>Nitrospinota/Tectimicrobiota group</taxon>
        <taxon>Candidatus Tectimicrobiota</taxon>
    </lineage>
</organism>
<protein>
    <submittedName>
        <fullName evidence="11">ABC transporter ATP-binding protein</fullName>
    </submittedName>
</protein>
<evidence type="ECO:0000256" key="4">
    <source>
        <dbReference type="ARBA" id="ARBA00022741"/>
    </source>
</evidence>
<dbReference type="Gene3D" id="1.20.1560.10">
    <property type="entry name" value="ABC transporter type 1, transmembrane domain"/>
    <property type="match status" value="1"/>
</dbReference>
<keyword evidence="6 8" id="KW-1133">Transmembrane helix</keyword>
<comment type="subcellular location">
    <subcellularLocation>
        <location evidence="1">Cell membrane</location>
        <topology evidence="1">Multi-pass membrane protein</topology>
    </subcellularLocation>
</comment>
<sequence length="602" mass="66568">MLHTFLRLGCLYTTFPMTCLLALGCAAAVVGLSLAIPWILKEVLDYGLAQRQMSFLYLAGGLLLVVTLVRGVVTYGQAYLMAYLAQDLAYRLRNLLYDHIQRLSFAYHDRTQTGELMSRVTADVEAVRLFFQFGWPTGVHVVLTGVGTIGAMAGLDWRLAGLALVSLPFFLSVIFGLGRMLRPLQVRVQEKTAALAITLQESLAGVRVVKAFARARQQTEAFVAAAEDLAQARMAVAAKEALNFPLLTLLLAFTMAATLYIGGQQVIAGAMSLGTLVAATGYLAQLAQPLRRLSWLTGMSSLCQAGAERLFEILDAVPEVRETPQARSLPHLVGHVQFEHVSFHYSTNMPVLHDITFQVEPGQVIALLGSTGSGKSSIAQLIPRFYDVTGGRVMLDGLDVRECRLAELRQHIGIVMQDTLLFSTTIRDNIAYGREDLDFATIVHAAQAARAHDFIQQFPDAYDTWVGERGVTLSGGQRQRIAIARAFARNPRILILDDATSSVDMETEFLIQQALTALMAGRTTFVIAQRLRTLKQADLILVLEEGRIVQRGTHETLVTQPGLYRRIYDLQLRDQEDFWLEVTQNGHQHLELPSTPSRTSRR</sequence>
<evidence type="ECO:0000259" key="9">
    <source>
        <dbReference type="PROSITE" id="PS50893"/>
    </source>
</evidence>
<dbReference type="InterPro" id="IPR027417">
    <property type="entry name" value="P-loop_NTPase"/>
</dbReference>
<keyword evidence="4" id="KW-0547">Nucleotide-binding</keyword>
<dbReference type="InterPro" id="IPR017871">
    <property type="entry name" value="ABC_transporter-like_CS"/>
</dbReference>
<dbReference type="GO" id="GO:0005886">
    <property type="term" value="C:plasma membrane"/>
    <property type="evidence" value="ECO:0007669"/>
    <property type="project" value="UniProtKB-SubCell"/>
</dbReference>
<evidence type="ECO:0000256" key="1">
    <source>
        <dbReference type="ARBA" id="ARBA00004651"/>
    </source>
</evidence>
<dbReference type="PROSITE" id="PS51257">
    <property type="entry name" value="PROKAR_LIPOPROTEIN"/>
    <property type="match status" value="1"/>
</dbReference>
<dbReference type="Proteomes" id="UP000712673">
    <property type="component" value="Unassembled WGS sequence"/>
</dbReference>
<dbReference type="CDD" id="cd18542">
    <property type="entry name" value="ABC_6TM_YknU_like"/>
    <property type="match status" value="1"/>
</dbReference>
<proteinExistence type="predicted"/>
<feature type="transmembrane region" description="Helical" evidence="8">
    <location>
        <begin position="54"/>
        <end position="73"/>
    </location>
</feature>
<dbReference type="InterPro" id="IPR036640">
    <property type="entry name" value="ABC1_TM_sf"/>
</dbReference>
<keyword evidence="7 8" id="KW-0472">Membrane</keyword>
<name>A0A937VYE1_UNCTE</name>
<dbReference type="FunFam" id="3.40.50.300:FF:000287">
    <property type="entry name" value="Multidrug ABC transporter ATP-binding protein"/>
    <property type="match status" value="1"/>
</dbReference>
<feature type="transmembrane region" description="Helical" evidence="8">
    <location>
        <begin position="159"/>
        <end position="181"/>
    </location>
</feature>
<reference evidence="11" key="1">
    <citation type="submission" date="2019-03" db="EMBL/GenBank/DDBJ databases">
        <title>Lake Tanganyika Metagenome-Assembled Genomes (MAGs).</title>
        <authorList>
            <person name="Tran P."/>
        </authorList>
    </citation>
    <scope>NUCLEOTIDE SEQUENCE</scope>
    <source>
        <strain evidence="11">K_DeepCast_65m_m2_066</strain>
    </source>
</reference>
<keyword evidence="3 8" id="KW-0812">Transmembrane</keyword>
<evidence type="ECO:0000256" key="6">
    <source>
        <dbReference type="ARBA" id="ARBA00022989"/>
    </source>
</evidence>